<dbReference type="InterPro" id="IPR001173">
    <property type="entry name" value="Glyco_trans_2-like"/>
</dbReference>
<reference evidence="3 4" key="1">
    <citation type="submission" date="2016-10" db="EMBL/GenBank/DDBJ databases">
        <authorList>
            <person name="de Groot N.N."/>
        </authorList>
    </citation>
    <scope>NUCLEOTIDE SEQUENCE [LARGE SCALE GENOMIC DNA]</scope>
    <source>
        <strain evidence="3 4">Nm13</strain>
    </source>
</reference>
<feature type="transmembrane region" description="Helical" evidence="1">
    <location>
        <begin position="310"/>
        <end position="332"/>
    </location>
</feature>
<dbReference type="SUPFAM" id="SSF53448">
    <property type="entry name" value="Nucleotide-diphospho-sugar transferases"/>
    <property type="match status" value="1"/>
</dbReference>
<organism evidence="3 4">
    <name type="scientific">Nitrosomonas ureae</name>
    <dbReference type="NCBI Taxonomy" id="44577"/>
    <lineage>
        <taxon>Bacteria</taxon>
        <taxon>Pseudomonadati</taxon>
        <taxon>Pseudomonadota</taxon>
        <taxon>Betaproteobacteria</taxon>
        <taxon>Nitrosomonadales</taxon>
        <taxon>Nitrosomonadaceae</taxon>
        <taxon>Nitrosomonas</taxon>
    </lineage>
</organism>
<dbReference type="Pfam" id="PF00535">
    <property type="entry name" value="Glycos_transf_2"/>
    <property type="match status" value="1"/>
</dbReference>
<keyword evidence="3" id="KW-0808">Transferase</keyword>
<keyword evidence="1" id="KW-0812">Transmembrane</keyword>
<protein>
    <submittedName>
        <fullName evidence="3">Hopene-associated glycosyltransferase HpnB</fullName>
    </submittedName>
</protein>
<feature type="transmembrane region" description="Helical" evidence="1">
    <location>
        <begin position="277"/>
        <end position="298"/>
    </location>
</feature>
<dbReference type="AlphaFoldDB" id="A0A1H5RK19"/>
<feature type="transmembrane region" description="Helical" evidence="1">
    <location>
        <begin position="338"/>
        <end position="361"/>
    </location>
</feature>
<dbReference type="GO" id="GO:0016740">
    <property type="term" value="F:transferase activity"/>
    <property type="evidence" value="ECO:0007669"/>
    <property type="project" value="UniProtKB-KW"/>
</dbReference>
<proteinExistence type="predicted"/>
<dbReference type="EMBL" id="FNUX01000001">
    <property type="protein sequence ID" value="SEF38696.1"/>
    <property type="molecule type" value="Genomic_DNA"/>
</dbReference>
<dbReference type="OrthoDB" id="9806525at2"/>
<dbReference type="Proteomes" id="UP000236753">
    <property type="component" value="Unassembled WGS sequence"/>
</dbReference>
<keyword evidence="1" id="KW-0472">Membrane</keyword>
<accession>A0A1H5RK19</accession>
<sequence>MLMELVLYLSIFGTLCWWLLVLFPWRPWSTREKIEIPAHDKAIFNEDLSNITVLIPARNEDPYIQRTLCGVRAQGENVRIIVIDDQSVDDTAEQARQCGAQVLSGTTPPAGWSGKLWALEQGLREIKTHYTLLLDADIELAPGIVSELRQKASNDNLALVSLMAKPPMNNFIERLLMPAFIFFFKLLYPFGLANKPGSGVAAAAGGCILVKTQVLRSTGAFANLHDALIDDCTLAAHIKCTGARTFIGLSHAASSQRGYHELKSIWEMVARTAFTQLRYSLILLVICTLIMISMFWMAPFAFMFSSVLEVHLASILAWIVMFFTYLPTLIYYQRSPLWAGALPIIGILYLAMTWTSALRYWQGERALWKGRRYESKTNA</sequence>
<dbReference type="InterPro" id="IPR029044">
    <property type="entry name" value="Nucleotide-diphossugar_trans"/>
</dbReference>
<evidence type="ECO:0000313" key="3">
    <source>
        <dbReference type="EMBL" id="SEF38696.1"/>
    </source>
</evidence>
<dbReference type="Gene3D" id="3.90.550.10">
    <property type="entry name" value="Spore Coat Polysaccharide Biosynthesis Protein SpsA, Chain A"/>
    <property type="match status" value="1"/>
</dbReference>
<feature type="domain" description="Glycosyltransferase 2-like" evidence="2">
    <location>
        <begin position="52"/>
        <end position="216"/>
    </location>
</feature>
<feature type="transmembrane region" description="Helical" evidence="1">
    <location>
        <begin position="6"/>
        <end position="25"/>
    </location>
</feature>
<evidence type="ECO:0000259" key="2">
    <source>
        <dbReference type="Pfam" id="PF00535"/>
    </source>
</evidence>
<dbReference type="PANTHER" id="PTHR43646">
    <property type="entry name" value="GLYCOSYLTRANSFERASE"/>
    <property type="match status" value="1"/>
</dbReference>
<name>A0A1H5RK19_9PROT</name>
<evidence type="ECO:0000313" key="4">
    <source>
        <dbReference type="Proteomes" id="UP000236753"/>
    </source>
</evidence>
<dbReference type="PANTHER" id="PTHR43646:SF3">
    <property type="entry name" value="SLR1566 PROTEIN"/>
    <property type="match status" value="1"/>
</dbReference>
<evidence type="ECO:0000256" key="1">
    <source>
        <dbReference type="SAM" id="Phobius"/>
    </source>
</evidence>
<dbReference type="CDD" id="cd00761">
    <property type="entry name" value="Glyco_tranf_GTA_type"/>
    <property type="match status" value="1"/>
</dbReference>
<keyword evidence="1" id="KW-1133">Transmembrane helix</keyword>
<gene>
    <name evidence="3" type="ORF">SAMN05216334_10115</name>
</gene>